<evidence type="ECO:0000313" key="2">
    <source>
        <dbReference type="Proteomes" id="UP000198862"/>
    </source>
</evidence>
<reference evidence="1 2" key="1">
    <citation type="submission" date="2016-10" db="EMBL/GenBank/DDBJ databases">
        <authorList>
            <person name="de Groot N.N."/>
        </authorList>
    </citation>
    <scope>NUCLEOTIDE SEQUENCE [LARGE SCALE GENOMIC DNA]</scope>
    <source>
        <strain evidence="1 2">DSM 6059</strain>
    </source>
</reference>
<accession>A0A1I1M5U4</accession>
<sequence length="66" mass="7467">MILSPEEIEEIFKIAGIESSNYVSIQFDDIPKGNKRRIMCSKGVSDSLIKSMNNSIRKFIPSAILY</sequence>
<protein>
    <submittedName>
        <fullName evidence="1">Uncharacterized protein</fullName>
    </submittedName>
</protein>
<gene>
    <name evidence="1" type="ORF">SAMN02745724_02594</name>
</gene>
<keyword evidence="2" id="KW-1185">Reference proteome</keyword>
<dbReference type="AlphaFoldDB" id="A0A1I1M5U4"/>
<name>A0A1I1M5U4_9GAMM</name>
<dbReference type="Proteomes" id="UP000198862">
    <property type="component" value="Unassembled WGS sequence"/>
</dbReference>
<proteinExistence type="predicted"/>
<evidence type="ECO:0000313" key="1">
    <source>
        <dbReference type="EMBL" id="SFC80112.1"/>
    </source>
</evidence>
<organism evidence="1 2">
    <name type="scientific">Pseudoalteromonas denitrificans DSM 6059</name>
    <dbReference type="NCBI Taxonomy" id="1123010"/>
    <lineage>
        <taxon>Bacteria</taxon>
        <taxon>Pseudomonadati</taxon>
        <taxon>Pseudomonadota</taxon>
        <taxon>Gammaproteobacteria</taxon>
        <taxon>Alteromonadales</taxon>
        <taxon>Pseudoalteromonadaceae</taxon>
        <taxon>Pseudoalteromonas</taxon>
    </lineage>
</organism>
<dbReference type="EMBL" id="FOLO01000018">
    <property type="protein sequence ID" value="SFC80112.1"/>
    <property type="molecule type" value="Genomic_DNA"/>
</dbReference>